<sequence length="193" mass="22593">MRDPKEYKELLTLFKVGLASSLISKEEVTKWADEIITQEAEPDIFFIELSLIKSKSEGVSYLGSFLDSDSLANGKAILGLLYKRLIEGQELERIVRTMYNLKDEVDFTELEKGYIYQIDDGFDLANTKVYGSLDIVRNETLDFLALYADYSIENHTSWSELNKRVVSDLEEMNRTEREKNLKEQKKPWWRKLW</sequence>
<comment type="caution">
    <text evidence="1">The sequence shown here is derived from an EMBL/GenBank/DDBJ whole genome shotgun (WGS) entry which is preliminary data.</text>
</comment>
<dbReference type="RefSeq" id="WP_066829854.1">
    <property type="nucleotide sequence ID" value="NZ_JACJIQ010000010.1"/>
</dbReference>
<evidence type="ECO:0000313" key="2">
    <source>
        <dbReference type="Proteomes" id="UP000563094"/>
    </source>
</evidence>
<dbReference type="Proteomes" id="UP000563094">
    <property type="component" value="Unassembled WGS sequence"/>
</dbReference>
<keyword evidence="2" id="KW-1185">Reference proteome</keyword>
<accession>A0A839GGL2</accession>
<protein>
    <submittedName>
        <fullName evidence="1">Uncharacterized protein</fullName>
    </submittedName>
</protein>
<name>A0A839GGL2_9BACT</name>
<dbReference type="AlphaFoldDB" id="A0A839GGL2"/>
<evidence type="ECO:0000313" key="1">
    <source>
        <dbReference type="EMBL" id="MBA9078032.1"/>
    </source>
</evidence>
<organism evidence="1 2">
    <name type="scientific">Rufibacter quisquiliarum</name>
    <dbReference type="NCBI Taxonomy" id="1549639"/>
    <lineage>
        <taxon>Bacteria</taxon>
        <taxon>Pseudomonadati</taxon>
        <taxon>Bacteroidota</taxon>
        <taxon>Cytophagia</taxon>
        <taxon>Cytophagales</taxon>
        <taxon>Hymenobacteraceae</taxon>
        <taxon>Rufibacter</taxon>
    </lineage>
</organism>
<proteinExistence type="predicted"/>
<gene>
    <name evidence="1" type="ORF">FHS90_002755</name>
</gene>
<reference evidence="1 2" key="1">
    <citation type="submission" date="2020-08" db="EMBL/GenBank/DDBJ databases">
        <title>Genomic Encyclopedia of Type Strains, Phase IV (KMG-IV): sequencing the most valuable type-strain genomes for metagenomic binning, comparative biology and taxonomic classification.</title>
        <authorList>
            <person name="Goeker M."/>
        </authorList>
    </citation>
    <scope>NUCLEOTIDE SEQUENCE [LARGE SCALE GENOMIC DNA]</scope>
    <source>
        <strain evidence="1 2">DSM 29854</strain>
    </source>
</reference>
<dbReference type="EMBL" id="JACJIQ010000010">
    <property type="protein sequence ID" value="MBA9078032.1"/>
    <property type="molecule type" value="Genomic_DNA"/>
</dbReference>